<dbReference type="PATRIC" id="fig|1678637.3.peg.785"/>
<organism evidence="1 2">
    <name type="scientific">Streptomyces caatingaensis</name>
    <dbReference type="NCBI Taxonomy" id="1678637"/>
    <lineage>
        <taxon>Bacteria</taxon>
        <taxon>Bacillati</taxon>
        <taxon>Actinomycetota</taxon>
        <taxon>Actinomycetes</taxon>
        <taxon>Kitasatosporales</taxon>
        <taxon>Streptomycetaceae</taxon>
        <taxon>Streptomyces</taxon>
    </lineage>
</organism>
<keyword evidence="2" id="KW-1185">Reference proteome</keyword>
<evidence type="ECO:0000313" key="2">
    <source>
        <dbReference type="Proteomes" id="UP000037288"/>
    </source>
</evidence>
<dbReference type="SUPFAM" id="SSF53254">
    <property type="entry name" value="Phosphoglycerate mutase-like"/>
    <property type="match status" value="1"/>
</dbReference>
<dbReference type="EMBL" id="LFXA01000002">
    <property type="protein sequence ID" value="KNB53707.1"/>
    <property type="molecule type" value="Genomic_DNA"/>
</dbReference>
<dbReference type="STRING" id="1678637.AC230_03580"/>
<dbReference type="InterPro" id="IPR029033">
    <property type="entry name" value="His_PPase_superfam"/>
</dbReference>
<dbReference type="AlphaFoldDB" id="A0A0K9XLZ9"/>
<dbReference type="OrthoDB" id="7502553at2"/>
<sequence length="188" mass="19465">MTVRVLLMTPVTGTGRGARFGDDEAPDDAALRSARAVAARLPGRTRAYAAPGACCRATAGALGVHAVPARELADLDTGRWRGREPDEVAAAEPAALAAWLSDPAAAPHGGESVLALAARTTRWLAAQAGAGGRVLAVVPQAVVRAAVVGALELPPAVFWRLDVPPLSATELTGRAGRWNWRCARLPED</sequence>
<dbReference type="Proteomes" id="UP000037288">
    <property type="component" value="Unassembled WGS sequence"/>
</dbReference>
<dbReference type="Pfam" id="PF00300">
    <property type="entry name" value="His_Phos_1"/>
    <property type="match status" value="1"/>
</dbReference>
<evidence type="ECO:0000313" key="1">
    <source>
        <dbReference type="EMBL" id="KNB53707.1"/>
    </source>
</evidence>
<proteinExistence type="predicted"/>
<reference evidence="2" key="1">
    <citation type="submission" date="2015-07" db="EMBL/GenBank/DDBJ databases">
        <title>Draft genome sequence of Streptomyces sp. CMAA 1322, a bacterium isolated from Caatinga biome, from dry forest semiarid of Brazil.</title>
        <authorList>
            <person name="Santos S.N."/>
            <person name="Gacesa R."/>
            <person name="Taketani R.G."/>
            <person name="Long P.F."/>
            <person name="Melo I.S."/>
        </authorList>
    </citation>
    <scope>NUCLEOTIDE SEQUENCE [LARGE SCALE GENOMIC DNA]</scope>
    <source>
        <strain evidence="2">CMAA 1322</strain>
    </source>
</reference>
<dbReference type="RefSeq" id="WP_049714430.1">
    <property type="nucleotide sequence ID" value="NZ_LFXA01000002.1"/>
</dbReference>
<dbReference type="InterPro" id="IPR013078">
    <property type="entry name" value="His_Pase_superF_clade-1"/>
</dbReference>
<gene>
    <name evidence="1" type="ORF">AC230_03580</name>
</gene>
<dbReference type="Gene3D" id="3.40.50.1240">
    <property type="entry name" value="Phosphoglycerate mutase-like"/>
    <property type="match status" value="1"/>
</dbReference>
<comment type="caution">
    <text evidence="1">The sequence shown here is derived from an EMBL/GenBank/DDBJ whole genome shotgun (WGS) entry which is preliminary data.</text>
</comment>
<name>A0A0K9XLZ9_9ACTN</name>
<accession>A0A0K9XLZ9</accession>
<protein>
    <submittedName>
        <fullName evidence="1">Phosphoglycerate mutase</fullName>
    </submittedName>
</protein>